<gene>
    <name evidence="2" type="ORF">DFQ15_104122</name>
</gene>
<dbReference type="NCBIfam" id="NF041375">
    <property type="entry name" value="XopV"/>
    <property type="match status" value="1"/>
</dbReference>
<feature type="compositionally biased region" description="Low complexity" evidence="1">
    <location>
        <begin position="317"/>
        <end position="331"/>
    </location>
</feature>
<reference evidence="2 3" key="1">
    <citation type="submission" date="2018-06" db="EMBL/GenBank/DDBJ databases">
        <title>Genomic Encyclopedia of Type Strains, Phase III (KMG-III): the genomes of soil and plant-associated and newly described type strains.</title>
        <authorList>
            <person name="Whitman W."/>
        </authorList>
    </citation>
    <scope>NUCLEOTIDE SEQUENCE [LARGE SCALE GENOMIC DNA]</scope>
    <source>
        <strain evidence="2 3">CECT 7646</strain>
    </source>
</reference>
<evidence type="ECO:0000256" key="1">
    <source>
        <dbReference type="SAM" id="MobiDB-lite"/>
    </source>
</evidence>
<name>A0A318SJE2_9BURK</name>
<comment type="caution">
    <text evidence="2">The sequence shown here is derived from an EMBL/GenBank/DDBJ whole genome shotgun (WGS) entry which is preliminary data.</text>
</comment>
<organism evidence="2 3">
    <name type="scientific">Xylophilus ampelinus</name>
    <dbReference type="NCBI Taxonomy" id="54067"/>
    <lineage>
        <taxon>Bacteria</taxon>
        <taxon>Pseudomonadati</taxon>
        <taxon>Pseudomonadota</taxon>
        <taxon>Betaproteobacteria</taxon>
        <taxon>Burkholderiales</taxon>
        <taxon>Xylophilus</taxon>
    </lineage>
</organism>
<dbReference type="RefSeq" id="WP_199399811.1">
    <property type="nucleotide sequence ID" value="NZ_JAMOFZ010000004.1"/>
</dbReference>
<feature type="region of interest" description="Disordered" evidence="1">
    <location>
        <begin position="305"/>
        <end position="331"/>
    </location>
</feature>
<dbReference type="EMBL" id="QJTC01000004">
    <property type="protein sequence ID" value="PYE78929.1"/>
    <property type="molecule type" value="Genomic_DNA"/>
</dbReference>
<protein>
    <recommendedName>
        <fullName evidence="4">Type III secretion system effector protein</fullName>
    </recommendedName>
</protein>
<keyword evidence="3" id="KW-1185">Reference proteome</keyword>
<dbReference type="Proteomes" id="UP000247540">
    <property type="component" value="Unassembled WGS sequence"/>
</dbReference>
<evidence type="ECO:0008006" key="4">
    <source>
        <dbReference type="Google" id="ProtNLM"/>
    </source>
</evidence>
<feature type="region of interest" description="Disordered" evidence="1">
    <location>
        <begin position="1"/>
        <end position="43"/>
    </location>
</feature>
<evidence type="ECO:0000313" key="2">
    <source>
        <dbReference type="EMBL" id="PYE78929.1"/>
    </source>
</evidence>
<evidence type="ECO:0000313" key="3">
    <source>
        <dbReference type="Proteomes" id="UP000247540"/>
    </source>
</evidence>
<proteinExistence type="predicted"/>
<dbReference type="AlphaFoldDB" id="A0A318SJE2"/>
<accession>A0A318SJE2</accession>
<sequence>MEISATGVPTSPAAPDGSIGAQRDTPLRICAPPSGGPLDGLPRLRRTHSATAALARLPTPTPRLDALFASVQPARGKIWDTESGAVHRTPIQKQEIEDLGEGRARVRINPTRLFVSTAPAREDAHSGDSSALAERFGMTVDEIDNSRRTPTFRAQTETDGATPSQRSLAQRLRLDDLREKKLEYKWNIAKNGSLVIGEVHPGVALDEPMTTKQARKKKQPFAQGHVTLVGGQPWQQPWQSNCQIPEARICGTLYYDDHGELSIDNDSGRFSEYVDRTPEHLAQVARLFQQYGLPVKQEWITKPPVPLRNPSTPSHDAATAASRAANVAQGG</sequence>